<organism evidence="3 4">
    <name type="scientific">Pontibacter ruber</name>
    <dbReference type="NCBI Taxonomy" id="1343895"/>
    <lineage>
        <taxon>Bacteria</taxon>
        <taxon>Pseudomonadati</taxon>
        <taxon>Bacteroidota</taxon>
        <taxon>Cytophagia</taxon>
        <taxon>Cytophagales</taxon>
        <taxon>Hymenobacteraceae</taxon>
        <taxon>Pontibacter</taxon>
    </lineage>
</organism>
<evidence type="ECO:0000256" key="1">
    <source>
        <dbReference type="SAM" id="Phobius"/>
    </source>
</evidence>
<dbReference type="InterPro" id="IPR003675">
    <property type="entry name" value="Rce1/LyrA-like_dom"/>
</dbReference>
<evidence type="ECO:0000313" key="3">
    <source>
        <dbReference type="EMBL" id="MFD2246604.1"/>
    </source>
</evidence>
<feature type="domain" description="CAAX prenyl protease 2/Lysostaphin resistance protein A-like" evidence="2">
    <location>
        <begin position="167"/>
        <end position="254"/>
    </location>
</feature>
<accession>A0ABW5CXN9</accession>
<name>A0ABW5CXN9_9BACT</name>
<keyword evidence="1" id="KW-0812">Transmembrane</keyword>
<protein>
    <submittedName>
        <fullName evidence="3">CPBP family intramembrane glutamic endopeptidase</fullName>
        <ecNumber evidence="3">3.4.-.-</ecNumber>
    </submittedName>
</protein>
<feature type="transmembrane region" description="Helical" evidence="1">
    <location>
        <begin position="235"/>
        <end position="260"/>
    </location>
</feature>
<evidence type="ECO:0000313" key="4">
    <source>
        <dbReference type="Proteomes" id="UP001597374"/>
    </source>
</evidence>
<keyword evidence="1" id="KW-0472">Membrane</keyword>
<dbReference type="Proteomes" id="UP001597374">
    <property type="component" value="Unassembled WGS sequence"/>
</dbReference>
<keyword evidence="1" id="KW-1133">Transmembrane helix</keyword>
<reference evidence="4" key="1">
    <citation type="journal article" date="2019" name="Int. J. Syst. Evol. Microbiol.">
        <title>The Global Catalogue of Microorganisms (GCM) 10K type strain sequencing project: providing services to taxonomists for standard genome sequencing and annotation.</title>
        <authorList>
            <consortium name="The Broad Institute Genomics Platform"/>
            <consortium name="The Broad Institute Genome Sequencing Center for Infectious Disease"/>
            <person name="Wu L."/>
            <person name="Ma J."/>
        </authorList>
    </citation>
    <scope>NUCLEOTIDE SEQUENCE [LARGE SCALE GENOMIC DNA]</scope>
    <source>
        <strain evidence="4">CGMCC 4.1782</strain>
    </source>
</reference>
<feature type="transmembrane region" description="Helical" evidence="1">
    <location>
        <begin position="65"/>
        <end position="85"/>
    </location>
</feature>
<dbReference type="RefSeq" id="WP_250428388.1">
    <property type="nucleotide sequence ID" value="NZ_JALPRR010000001.1"/>
</dbReference>
<keyword evidence="4" id="KW-1185">Reference proteome</keyword>
<feature type="transmembrane region" description="Helical" evidence="1">
    <location>
        <begin position="106"/>
        <end position="127"/>
    </location>
</feature>
<feature type="transmembrane region" description="Helical" evidence="1">
    <location>
        <begin position="203"/>
        <end position="223"/>
    </location>
</feature>
<evidence type="ECO:0000259" key="2">
    <source>
        <dbReference type="Pfam" id="PF02517"/>
    </source>
</evidence>
<sequence length="317" mass="35709">MNGFISKGRHPFFILLLLLAFMLGGYFIASFIYLLLVNLLFGIGVAELTTILSNPVDHPEGADVMLLFQGLVQFCSFVLAPLLMLRILNYNIDQYLNWKERPWLGLVLLAGLIVVLIMPFNSLIINWNAKLDLPGFMDGFEQWARAKEDELAELTKLIANFATVPRLLVGLLTIAVIPAIGEELVFRGIVQRQVHRWSGNAHVAVWVAALIFAAIHVQFFGFVPRALLGALFGYLYLWSGNLIVPIVAHFVNNGFTVFLLYLQQTKSIEYDVESTEPMPIYTIIMSLVLSIAVLYYLYQRFRQVPARTEVIAGAVEE</sequence>
<dbReference type="EC" id="3.4.-.-" evidence="3"/>
<dbReference type="PANTHER" id="PTHR43592:SF15">
    <property type="entry name" value="CAAX AMINO TERMINAL PROTEASE FAMILY PROTEIN"/>
    <property type="match status" value="1"/>
</dbReference>
<feature type="transmembrane region" description="Helical" evidence="1">
    <location>
        <begin position="12"/>
        <end position="45"/>
    </location>
</feature>
<dbReference type="Pfam" id="PF02517">
    <property type="entry name" value="Rce1-like"/>
    <property type="match status" value="1"/>
</dbReference>
<dbReference type="EMBL" id="JBHUIM010000001">
    <property type="protein sequence ID" value="MFD2246604.1"/>
    <property type="molecule type" value="Genomic_DNA"/>
</dbReference>
<comment type="caution">
    <text evidence="3">The sequence shown here is derived from an EMBL/GenBank/DDBJ whole genome shotgun (WGS) entry which is preliminary data.</text>
</comment>
<feature type="transmembrane region" description="Helical" evidence="1">
    <location>
        <begin position="280"/>
        <end position="298"/>
    </location>
</feature>
<dbReference type="GO" id="GO:0016787">
    <property type="term" value="F:hydrolase activity"/>
    <property type="evidence" value="ECO:0007669"/>
    <property type="project" value="UniProtKB-KW"/>
</dbReference>
<proteinExistence type="predicted"/>
<dbReference type="PANTHER" id="PTHR43592">
    <property type="entry name" value="CAAX AMINO TERMINAL PROTEASE"/>
    <property type="match status" value="1"/>
</dbReference>
<keyword evidence="3" id="KW-0378">Hydrolase</keyword>
<gene>
    <name evidence="3" type="ORF">ACFSKP_10085</name>
</gene>